<dbReference type="EMBL" id="JAAALK010000969">
    <property type="protein sequence ID" value="KAG8043284.1"/>
    <property type="molecule type" value="Genomic_DNA"/>
</dbReference>
<organism evidence="1 3">
    <name type="scientific">Zizania palustris</name>
    <name type="common">Northern wild rice</name>
    <dbReference type="NCBI Taxonomy" id="103762"/>
    <lineage>
        <taxon>Eukaryota</taxon>
        <taxon>Viridiplantae</taxon>
        <taxon>Streptophyta</taxon>
        <taxon>Embryophyta</taxon>
        <taxon>Tracheophyta</taxon>
        <taxon>Spermatophyta</taxon>
        <taxon>Magnoliopsida</taxon>
        <taxon>Liliopsida</taxon>
        <taxon>Poales</taxon>
        <taxon>Poaceae</taxon>
        <taxon>BOP clade</taxon>
        <taxon>Oryzoideae</taxon>
        <taxon>Oryzeae</taxon>
        <taxon>Zizaniinae</taxon>
        <taxon>Zizania</taxon>
    </lineage>
</organism>
<keyword evidence="3" id="KW-1185">Reference proteome</keyword>
<proteinExistence type="predicted"/>
<accession>A0A8J5RAR9</accession>
<evidence type="ECO:0000313" key="3">
    <source>
        <dbReference type="Proteomes" id="UP000729402"/>
    </source>
</evidence>
<protein>
    <submittedName>
        <fullName evidence="1">Uncharacterized protein</fullName>
    </submittedName>
</protein>
<evidence type="ECO:0000313" key="2">
    <source>
        <dbReference type="EMBL" id="KAG8043284.1"/>
    </source>
</evidence>
<dbReference type="EMBL" id="JAAALK010001410">
    <property type="protein sequence ID" value="KAG8042922.1"/>
    <property type="molecule type" value="Genomic_DNA"/>
</dbReference>
<gene>
    <name evidence="2" type="ORF">GUJ93_ZPchr0216g11337</name>
    <name evidence="1" type="ORF">GUJ93_ZPchr0465g6492</name>
</gene>
<dbReference type="AlphaFoldDB" id="A0A8J5RAR9"/>
<comment type="caution">
    <text evidence="1">The sequence shown here is derived from an EMBL/GenBank/DDBJ whole genome shotgun (WGS) entry which is preliminary data.</text>
</comment>
<reference evidence="1" key="2">
    <citation type="submission" date="2021-02" db="EMBL/GenBank/DDBJ databases">
        <authorList>
            <person name="Kimball J.A."/>
            <person name="Haas M.W."/>
            <person name="Macchietto M."/>
            <person name="Kono T."/>
            <person name="Duquette J."/>
            <person name="Shao M."/>
        </authorList>
    </citation>
    <scope>NUCLEOTIDE SEQUENCE</scope>
    <source>
        <tissue evidence="1">Fresh leaf tissue</tissue>
    </source>
</reference>
<reference evidence="1" key="1">
    <citation type="journal article" date="2021" name="bioRxiv">
        <title>Whole Genome Assembly and Annotation of Northern Wild Rice, Zizania palustris L., Supports a Whole Genome Duplication in the Zizania Genus.</title>
        <authorList>
            <person name="Haas M."/>
            <person name="Kono T."/>
            <person name="Macchietto M."/>
            <person name="Millas R."/>
            <person name="McGilp L."/>
            <person name="Shao M."/>
            <person name="Duquette J."/>
            <person name="Hirsch C.N."/>
            <person name="Kimball J."/>
        </authorList>
    </citation>
    <scope>NUCLEOTIDE SEQUENCE</scope>
    <source>
        <tissue evidence="1">Fresh leaf tissue</tissue>
    </source>
</reference>
<dbReference type="Proteomes" id="UP000729402">
    <property type="component" value="Unassembled WGS sequence"/>
</dbReference>
<name>A0A8J5RAR9_ZIZPA</name>
<evidence type="ECO:0000313" key="1">
    <source>
        <dbReference type="EMBL" id="KAG8042922.1"/>
    </source>
</evidence>
<sequence length="147" mass="15172">MAKKKCRSTVGGTRAGYYALARLQNFAAKFSTALVSLYAGSDGNGRPRNAAAFRGAAAAAYSSTAVAVVLSNVPTVLVYGAIAMAKAKARDDELVAAVRGSLVGWAREAIERVCVEDVGPSSRLQSLPDDGLRVGLEPLTCRPVAGA</sequence>